<keyword evidence="3" id="KW-0949">S-adenosyl-L-methionine</keyword>
<organism evidence="5 6">
    <name type="scientific">Eutypa lata (strain UCR-EL1)</name>
    <name type="common">Grapevine dieback disease fungus</name>
    <name type="synonym">Eutypa armeniacae</name>
    <dbReference type="NCBI Taxonomy" id="1287681"/>
    <lineage>
        <taxon>Eukaryota</taxon>
        <taxon>Fungi</taxon>
        <taxon>Dikarya</taxon>
        <taxon>Ascomycota</taxon>
        <taxon>Pezizomycotina</taxon>
        <taxon>Sordariomycetes</taxon>
        <taxon>Xylariomycetidae</taxon>
        <taxon>Xylariales</taxon>
        <taxon>Diatrypaceae</taxon>
        <taxon>Eutypa</taxon>
    </lineage>
</organism>
<sequence>MASQPTTTTTPPPEWARVDEYAVKHLHATSGPGAAPELPSNEILAATLENCRKNGLPDIAVSASQGKFLQIQARLLRARSILEVGTLGAFSTLWLATATPATRVVSLEVNEKHAEVARANLQRAGLLLSSPPSSPTVTSTATNGAEVLVGAALDSFPALETQVLVSGERERFDLVFIDADKENNWAYVDRAAKLCRAGALIVVDNVVRKGLLADLTAQDSRILGARKVVENVGRDERFEGTVLQTVGDKGYDGFLFVYVK</sequence>
<dbReference type="GO" id="GO:0008171">
    <property type="term" value="F:O-methyltransferase activity"/>
    <property type="evidence" value="ECO:0007669"/>
    <property type="project" value="InterPro"/>
</dbReference>
<dbReference type="HOGENOM" id="CLU_067676_8_0_1"/>
<dbReference type="EMBL" id="KB706686">
    <property type="protein sequence ID" value="EMR66274.1"/>
    <property type="molecule type" value="Genomic_DNA"/>
</dbReference>
<evidence type="ECO:0000256" key="4">
    <source>
        <dbReference type="ARBA" id="ARBA00023453"/>
    </source>
</evidence>
<proteinExistence type="inferred from homology"/>
<dbReference type="STRING" id="1287681.M7SIW3"/>
<evidence type="ECO:0000256" key="2">
    <source>
        <dbReference type="ARBA" id="ARBA00022679"/>
    </source>
</evidence>
<dbReference type="SUPFAM" id="SSF53335">
    <property type="entry name" value="S-adenosyl-L-methionine-dependent methyltransferases"/>
    <property type="match status" value="1"/>
</dbReference>
<dbReference type="OMA" id="PAYFEWA"/>
<dbReference type="PANTHER" id="PTHR10509:SF14">
    <property type="entry name" value="CAFFEOYL-COA O-METHYLTRANSFERASE 3-RELATED"/>
    <property type="match status" value="1"/>
</dbReference>
<dbReference type="Pfam" id="PF01596">
    <property type="entry name" value="Methyltransf_3"/>
    <property type="match status" value="2"/>
</dbReference>
<keyword evidence="1 5" id="KW-0489">Methyltransferase</keyword>
<protein>
    <submittedName>
        <fullName evidence="5">Putative o-methyltransferase protein</fullName>
    </submittedName>
</protein>
<evidence type="ECO:0000313" key="6">
    <source>
        <dbReference type="Proteomes" id="UP000012174"/>
    </source>
</evidence>
<reference evidence="6" key="1">
    <citation type="journal article" date="2013" name="Genome Announc.">
        <title>Draft genome sequence of the grapevine dieback fungus Eutypa lata UCR-EL1.</title>
        <authorList>
            <person name="Blanco-Ulate B."/>
            <person name="Rolshausen P.E."/>
            <person name="Cantu D."/>
        </authorList>
    </citation>
    <scope>NUCLEOTIDE SEQUENCE [LARGE SCALE GENOMIC DNA]</scope>
    <source>
        <strain evidence="6">UCR-EL1</strain>
    </source>
</reference>
<evidence type="ECO:0000256" key="3">
    <source>
        <dbReference type="ARBA" id="ARBA00022691"/>
    </source>
</evidence>
<accession>M7SIW3</accession>
<dbReference type="AlphaFoldDB" id="M7SIW3"/>
<dbReference type="GO" id="GO:0008757">
    <property type="term" value="F:S-adenosylmethionine-dependent methyltransferase activity"/>
    <property type="evidence" value="ECO:0007669"/>
    <property type="project" value="TreeGrafter"/>
</dbReference>
<keyword evidence="2 5" id="KW-0808">Transferase</keyword>
<dbReference type="InterPro" id="IPR050362">
    <property type="entry name" value="Cation-dep_OMT"/>
</dbReference>
<dbReference type="KEGG" id="ela:UCREL1_6733"/>
<dbReference type="OrthoDB" id="10251242at2759"/>
<dbReference type="InterPro" id="IPR002935">
    <property type="entry name" value="SAM_O-MeTrfase"/>
</dbReference>
<evidence type="ECO:0000256" key="1">
    <source>
        <dbReference type="ARBA" id="ARBA00022603"/>
    </source>
</evidence>
<dbReference type="InterPro" id="IPR029063">
    <property type="entry name" value="SAM-dependent_MTases_sf"/>
</dbReference>
<gene>
    <name evidence="5" type="ORF">UCREL1_6733</name>
</gene>
<dbReference type="Gene3D" id="3.40.50.150">
    <property type="entry name" value="Vaccinia Virus protein VP39"/>
    <property type="match status" value="1"/>
</dbReference>
<name>M7SIW3_EUTLA</name>
<dbReference type="PANTHER" id="PTHR10509">
    <property type="entry name" value="O-METHYLTRANSFERASE-RELATED"/>
    <property type="match status" value="1"/>
</dbReference>
<comment type="similarity">
    <text evidence="4">Belongs to the class I-like SAM-binding methyltransferase superfamily. Cation-dependent O-methyltransferase family.</text>
</comment>
<dbReference type="PROSITE" id="PS51682">
    <property type="entry name" value="SAM_OMT_I"/>
    <property type="match status" value="1"/>
</dbReference>
<keyword evidence="6" id="KW-1185">Reference proteome</keyword>
<evidence type="ECO:0000313" key="5">
    <source>
        <dbReference type="EMBL" id="EMR66274.1"/>
    </source>
</evidence>
<dbReference type="GO" id="GO:0032259">
    <property type="term" value="P:methylation"/>
    <property type="evidence" value="ECO:0007669"/>
    <property type="project" value="UniProtKB-KW"/>
</dbReference>
<dbReference type="eggNOG" id="KOG1663">
    <property type="taxonomic scope" value="Eukaryota"/>
</dbReference>
<dbReference type="Proteomes" id="UP000012174">
    <property type="component" value="Unassembled WGS sequence"/>
</dbReference>